<protein>
    <recommendedName>
        <fullName evidence="15">RING-type domain-containing protein</fullName>
    </recommendedName>
</protein>
<keyword evidence="10 14" id="KW-0472">Membrane</keyword>
<keyword evidence="6 12" id="KW-0863">Zinc-finger</keyword>
<evidence type="ECO:0000256" key="3">
    <source>
        <dbReference type="ARBA" id="ARBA00022679"/>
    </source>
</evidence>
<evidence type="ECO:0000256" key="4">
    <source>
        <dbReference type="ARBA" id="ARBA00022692"/>
    </source>
</evidence>
<evidence type="ECO:0000256" key="9">
    <source>
        <dbReference type="ARBA" id="ARBA00022989"/>
    </source>
</evidence>
<dbReference type="OMA" id="CHRYNDR"/>
<evidence type="ECO:0000256" key="11">
    <source>
        <dbReference type="ARBA" id="ARBA00024209"/>
    </source>
</evidence>
<dbReference type="PROSITE" id="PS50089">
    <property type="entry name" value="ZF_RING_2"/>
    <property type="match status" value="1"/>
</dbReference>
<evidence type="ECO:0000256" key="8">
    <source>
        <dbReference type="ARBA" id="ARBA00022833"/>
    </source>
</evidence>
<feature type="domain" description="RING-type" evidence="15">
    <location>
        <begin position="128"/>
        <end position="170"/>
    </location>
</feature>
<dbReference type="HOGENOM" id="CLU_013137_15_7_1"/>
<dbReference type="STRING" id="4533.J3L5H3"/>
<dbReference type="OrthoDB" id="8062037at2759"/>
<dbReference type="UniPathway" id="UPA00143"/>
<keyword evidence="5" id="KW-0479">Metal-binding</keyword>
<dbReference type="SUPFAM" id="SSF57850">
    <property type="entry name" value="RING/U-box"/>
    <property type="match status" value="1"/>
</dbReference>
<dbReference type="Pfam" id="PF13639">
    <property type="entry name" value="zf-RING_2"/>
    <property type="match status" value="1"/>
</dbReference>
<keyword evidence="4 14" id="KW-0812">Transmembrane</keyword>
<reference evidence="16" key="2">
    <citation type="submission" date="2013-04" db="UniProtKB">
        <authorList>
            <consortium name="EnsemblPlants"/>
        </authorList>
    </citation>
    <scope>IDENTIFICATION</scope>
</reference>
<dbReference type="GO" id="GO:0016740">
    <property type="term" value="F:transferase activity"/>
    <property type="evidence" value="ECO:0007669"/>
    <property type="project" value="UniProtKB-KW"/>
</dbReference>
<dbReference type="SMART" id="SM00184">
    <property type="entry name" value="RING"/>
    <property type="match status" value="1"/>
</dbReference>
<dbReference type="InterPro" id="IPR013083">
    <property type="entry name" value="Znf_RING/FYVE/PHD"/>
</dbReference>
<keyword evidence="8" id="KW-0862">Zinc</keyword>
<keyword evidence="7" id="KW-0833">Ubl conjugation pathway</keyword>
<evidence type="ECO:0000256" key="5">
    <source>
        <dbReference type="ARBA" id="ARBA00022723"/>
    </source>
</evidence>
<organism evidence="16">
    <name type="scientific">Oryza brachyantha</name>
    <name type="common">malo sina</name>
    <dbReference type="NCBI Taxonomy" id="4533"/>
    <lineage>
        <taxon>Eukaryota</taxon>
        <taxon>Viridiplantae</taxon>
        <taxon>Streptophyta</taxon>
        <taxon>Embryophyta</taxon>
        <taxon>Tracheophyta</taxon>
        <taxon>Spermatophyta</taxon>
        <taxon>Magnoliopsida</taxon>
        <taxon>Liliopsida</taxon>
        <taxon>Poales</taxon>
        <taxon>Poaceae</taxon>
        <taxon>BOP clade</taxon>
        <taxon>Oryzoideae</taxon>
        <taxon>Oryzeae</taxon>
        <taxon>Oryzinae</taxon>
        <taxon>Oryza</taxon>
    </lineage>
</organism>
<sequence length="191" mass="19905">MAAAQDASPQPQALPAMRWRYGDVDDGNFAVRGRAVPLLVALALVFLCFFAFGLYVRWACHRYGGRGTAPMPRTTSSNPSSSSHAAPPAADHSSASSVTTGLDAATIASLPVTLYRPVASAGDGNAQCSICLGEFEEGEKVRSLPPCGHGFHPGCVDAWLLSRPSCPLCRSWLFPAAAATTKPDAVGSDAV</sequence>
<comment type="subcellular location">
    <subcellularLocation>
        <location evidence="1">Membrane</location>
        <topology evidence="1">Single-pass membrane protein</topology>
    </subcellularLocation>
</comment>
<evidence type="ECO:0000256" key="7">
    <source>
        <dbReference type="ARBA" id="ARBA00022786"/>
    </source>
</evidence>
<dbReference type="GO" id="GO:0016567">
    <property type="term" value="P:protein ubiquitination"/>
    <property type="evidence" value="ECO:0007669"/>
    <property type="project" value="UniProtKB-UniPathway"/>
</dbReference>
<evidence type="ECO:0000256" key="2">
    <source>
        <dbReference type="ARBA" id="ARBA00004906"/>
    </source>
</evidence>
<dbReference type="AlphaFoldDB" id="J3L5H3"/>
<dbReference type="Gramene" id="OB01G44790.1">
    <property type="protein sequence ID" value="OB01G44790.1"/>
    <property type="gene ID" value="OB01G44790"/>
</dbReference>
<keyword evidence="17" id="KW-1185">Reference proteome</keyword>
<dbReference type="EnsemblPlants" id="OB01G44790.1">
    <property type="protein sequence ID" value="OB01G44790.1"/>
    <property type="gene ID" value="OB01G44790"/>
</dbReference>
<dbReference type="GeneID" id="102705310"/>
<proteinExistence type="inferred from homology"/>
<dbReference type="eggNOG" id="KOG0800">
    <property type="taxonomic scope" value="Eukaryota"/>
</dbReference>
<feature type="transmembrane region" description="Helical" evidence="14">
    <location>
        <begin position="35"/>
        <end position="56"/>
    </location>
</feature>
<keyword evidence="3" id="KW-0808">Transferase</keyword>
<evidence type="ECO:0000256" key="6">
    <source>
        <dbReference type="ARBA" id="ARBA00022771"/>
    </source>
</evidence>
<dbReference type="Proteomes" id="UP000006038">
    <property type="component" value="Chromosome 1"/>
</dbReference>
<evidence type="ECO:0000256" key="14">
    <source>
        <dbReference type="SAM" id="Phobius"/>
    </source>
</evidence>
<evidence type="ECO:0000259" key="15">
    <source>
        <dbReference type="PROSITE" id="PS50089"/>
    </source>
</evidence>
<reference evidence="16" key="1">
    <citation type="journal article" date="2013" name="Nat. Commun.">
        <title>Whole-genome sequencing of Oryza brachyantha reveals mechanisms underlying Oryza genome evolution.</title>
        <authorList>
            <person name="Chen J."/>
            <person name="Huang Q."/>
            <person name="Gao D."/>
            <person name="Wang J."/>
            <person name="Lang Y."/>
            <person name="Liu T."/>
            <person name="Li B."/>
            <person name="Bai Z."/>
            <person name="Luis Goicoechea J."/>
            <person name="Liang C."/>
            <person name="Chen C."/>
            <person name="Zhang W."/>
            <person name="Sun S."/>
            <person name="Liao Y."/>
            <person name="Zhang X."/>
            <person name="Yang L."/>
            <person name="Song C."/>
            <person name="Wang M."/>
            <person name="Shi J."/>
            <person name="Liu G."/>
            <person name="Liu J."/>
            <person name="Zhou H."/>
            <person name="Zhou W."/>
            <person name="Yu Q."/>
            <person name="An N."/>
            <person name="Chen Y."/>
            <person name="Cai Q."/>
            <person name="Wang B."/>
            <person name="Liu B."/>
            <person name="Min J."/>
            <person name="Huang Y."/>
            <person name="Wu H."/>
            <person name="Li Z."/>
            <person name="Zhang Y."/>
            <person name="Yin Y."/>
            <person name="Song W."/>
            <person name="Jiang J."/>
            <person name="Jackson S.A."/>
            <person name="Wing R.A."/>
            <person name="Wang J."/>
            <person name="Chen M."/>
        </authorList>
    </citation>
    <scope>NUCLEOTIDE SEQUENCE [LARGE SCALE GENOMIC DNA]</scope>
    <source>
        <strain evidence="16">cv. IRGC 101232</strain>
    </source>
</reference>
<evidence type="ECO:0000313" key="17">
    <source>
        <dbReference type="Proteomes" id="UP000006038"/>
    </source>
</evidence>
<keyword evidence="9 14" id="KW-1133">Transmembrane helix</keyword>
<evidence type="ECO:0000256" key="13">
    <source>
        <dbReference type="SAM" id="MobiDB-lite"/>
    </source>
</evidence>
<name>J3L5H3_ORYBR</name>
<dbReference type="GO" id="GO:0016020">
    <property type="term" value="C:membrane"/>
    <property type="evidence" value="ECO:0007669"/>
    <property type="project" value="UniProtKB-SubCell"/>
</dbReference>
<dbReference type="CDD" id="cd16461">
    <property type="entry name" value="RING-H2_EL5-like"/>
    <property type="match status" value="1"/>
</dbReference>
<dbReference type="GO" id="GO:0008270">
    <property type="term" value="F:zinc ion binding"/>
    <property type="evidence" value="ECO:0007669"/>
    <property type="project" value="UniProtKB-KW"/>
</dbReference>
<feature type="compositionally biased region" description="Low complexity" evidence="13">
    <location>
        <begin position="76"/>
        <end position="96"/>
    </location>
</feature>
<dbReference type="Gene3D" id="3.30.40.10">
    <property type="entry name" value="Zinc/RING finger domain, C3HC4 (zinc finger)"/>
    <property type="match status" value="1"/>
</dbReference>
<dbReference type="KEGG" id="obr:102705310"/>
<feature type="region of interest" description="Disordered" evidence="13">
    <location>
        <begin position="70"/>
        <end position="96"/>
    </location>
</feature>
<comment type="pathway">
    <text evidence="2">Protein modification; protein ubiquitination.</text>
</comment>
<evidence type="ECO:0000256" key="12">
    <source>
        <dbReference type="PROSITE-ProRule" id="PRU00175"/>
    </source>
</evidence>
<dbReference type="PANTHER" id="PTHR45768">
    <property type="entry name" value="E3 UBIQUITIN-PROTEIN LIGASE RNF13-LIKE"/>
    <property type="match status" value="1"/>
</dbReference>
<evidence type="ECO:0000256" key="1">
    <source>
        <dbReference type="ARBA" id="ARBA00004167"/>
    </source>
</evidence>
<accession>J3L5H3</accession>
<dbReference type="PANTHER" id="PTHR45768:SF34">
    <property type="entry name" value="RING-H2 FINGER PROTEIN ATL64"/>
    <property type="match status" value="1"/>
</dbReference>
<evidence type="ECO:0000313" key="16">
    <source>
        <dbReference type="EnsemblPlants" id="OB01G44790.1"/>
    </source>
</evidence>
<gene>
    <name evidence="16" type="primary">LOC102705310</name>
</gene>
<evidence type="ECO:0000256" key="10">
    <source>
        <dbReference type="ARBA" id="ARBA00023136"/>
    </source>
</evidence>
<comment type="similarity">
    <text evidence="11">Belongs to the RING-type zinc finger family. ATL subfamily.</text>
</comment>
<dbReference type="RefSeq" id="XP_006646449.1">
    <property type="nucleotide sequence ID" value="XM_006646386.3"/>
</dbReference>
<dbReference type="InterPro" id="IPR001841">
    <property type="entry name" value="Znf_RING"/>
</dbReference>